<dbReference type="InterPro" id="IPR001795">
    <property type="entry name" value="RNA-dir_pol_luteovirus"/>
</dbReference>
<dbReference type="GO" id="GO:0003723">
    <property type="term" value="F:RNA binding"/>
    <property type="evidence" value="ECO:0007669"/>
    <property type="project" value="InterPro"/>
</dbReference>
<dbReference type="EMBL" id="FJ899675">
    <property type="protein sequence ID" value="ACU11563.1"/>
    <property type="molecule type" value="Genomic_RNA"/>
</dbReference>
<keyword evidence="3 7" id="KW-0808">Transferase</keyword>
<keyword evidence="7" id="KW-0693">Viral RNA replication</keyword>
<keyword evidence="5 7" id="KW-0547">Nucleotide-binding</keyword>
<evidence type="ECO:0000256" key="7">
    <source>
        <dbReference type="RuleBase" id="RU364050"/>
    </source>
</evidence>
<accession>D9U543</accession>
<name>D9U543_9VIRU</name>
<organism evidence="8 9">
    <name type="scientific">Anthurium mosaic-associated virus</name>
    <dbReference type="NCBI Taxonomy" id="664255"/>
    <lineage>
        <taxon>Viruses</taxon>
        <taxon>Riboviria</taxon>
        <taxon>Orthornavirae</taxon>
        <taxon>Duplornaviricota</taxon>
        <taxon>Chrymotiviricetes</taxon>
        <taxon>Ghabrivirales</taxon>
        <taxon>Alphatotivirineae</taxon>
        <taxon>Chrysoviridae</taxon>
        <taxon>Alphachrysovirus</taxon>
        <taxon>Alphachrysovirus anthurii</taxon>
    </lineage>
</organism>
<evidence type="ECO:0000313" key="9">
    <source>
        <dbReference type="Proteomes" id="UP000297152"/>
    </source>
</evidence>
<evidence type="ECO:0000256" key="3">
    <source>
        <dbReference type="ARBA" id="ARBA00022679"/>
    </source>
</evidence>
<dbReference type="GO" id="GO:0000166">
    <property type="term" value="F:nucleotide binding"/>
    <property type="evidence" value="ECO:0007669"/>
    <property type="project" value="UniProtKB-KW"/>
</dbReference>
<dbReference type="GeneID" id="40527382"/>
<dbReference type="SUPFAM" id="SSF56672">
    <property type="entry name" value="DNA/RNA polymerases"/>
    <property type="match status" value="1"/>
</dbReference>
<dbReference type="EC" id="2.7.7.48" evidence="1 7"/>
<comment type="catalytic activity">
    <reaction evidence="6 7">
        <text>RNA(n) + a ribonucleoside 5'-triphosphate = RNA(n+1) + diphosphate</text>
        <dbReference type="Rhea" id="RHEA:21248"/>
        <dbReference type="Rhea" id="RHEA-COMP:14527"/>
        <dbReference type="Rhea" id="RHEA-COMP:17342"/>
        <dbReference type="ChEBI" id="CHEBI:33019"/>
        <dbReference type="ChEBI" id="CHEBI:61557"/>
        <dbReference type="ChEBI" id="CHEBI:140395"/>
        <dbReference type="EC" id="2.7.7.48"/>
    </reaction>
</comment>
<keyword evidence="2 7" id="KW-0696">RNA-directed RNA polymerase</keyword>
<evidence type="ECO:0000256" key="5">
    <source>
        <dbReference type="ARBA" id="ARBA00022741"/>
    </source>
</evidence>
<sequence>MDSEIKNDSGRFSADKIVSRKLRAYLGSTKCTLEYRERIFSSLGRLNDKVIEGLYAIVIPSGGGKTTMAREFGFIDVDEVIGNQAVMEKLVLERRELIRWGKDRWEEHNKVWYNQVHSVLAKYDFQNNPGIIMVHTEEMAYELGAQPLIALTPKDSLYKQRMKGRNELERMLAVDNLEIVRHRTQSVDIIGYGSWKELKQLIAGVAWEEVEMAAPFRDYNRKPAHGWPIGYGEDVALWIMQGKTDDVEDMRIVERLHREGSVPDICLSYYSEKIYGIKKIETKGETLCREWISICGEITNCGKMDTVTEMEVIANDLNLVYPYESKMAMNKRTIGLRRLLENMEAMRNDIMRTVLLNRRGSNQNLVVGILIWVGGVLSNMRVEIQDSVLRSEILLVPDEDWIKMGKKVHDMVRRTGTFFGTTINVQEAQKLMYLHMLYGRFVYQVDEEAEIDKRKRELNDTKMAYLDGEWRVDEFDKLELEGIRDAYRRLCDSITPQRVMDFSEFWKRRRSWAAKGSTVVYEGEKKYMLEIVDEVIRQLELRHNKKSLMEDEAECCKIISGIIRDLGRNDTKMVPKFESAAKRALLPGNLYHYVVFSYVLLIFENCASIGDVRLGNDRDNSFGAFDSKLETNLTRFVYDFADFNAQHSRRSMARVMSVLSETVDPNETLGFCLKWMSLSFNKMEVIKEGGGVEKLKSGLYSGWRGTTWINSVLNHAYMYVARVCFNRLYGYEPFVEYEGAGDDVDGVVKDISTAGKLYRITVEMGLESNVQKQLFGKRAEFLRVSYESGYAGSSICRVLGNFISGNWEGEGGSVSDRLTSAIDNILTLGRRGLDESMVKVLYRCVLMHVGRIFDGDEWIGLSPCILHGRMEDNGFGIPDEDGCVWELEKKAPAPDGWLGYIKLPAKTASRDWVDVIDEEIRDRGLKVGDVDRLSELLARDSYDVKSVADRFGTEISPEIWKKYWTYKCKVVKKYKIETDVIDEGMLLDFLEWLGGEETPTLDQLSKLEILGPYIETIVSGDDKPVTEEEWYGELYDAPRRLENMKLQRWKVVLCPPLVQSKIARWCKEMVANDMVTQFTGMRIYQIVSNTYGSIFGFEI</sequence>
<dbReference type="InterPro" id="IPR043502">
    <property type="entry name" value="DNA/RNA_pol_sf"/>
</dbReference>
<keyword evidence="4 7" id="KW-0548">Nucleotidyltransferase</keyword>
<evidence type="ECO:0000256" key="2">
    <source>
        <dbReference type="ARBA" id="ARBA00022484"/>
    </source>
</evidence>
<dbReference type="RefSeq" id="YP_009667023.1">
    <property type="nucleotide sequence ID" value="NC_043676.1"/>
</dbReference>
<reference evidence="8 9" key="1">
    <citation type="submission" date="2009-04" db="EMBL/GenBank/DDBJ databases">
        <title>Characterization of mycovirus-like dsRNAs associated with a virus-like disease of Anthurium sp.</title>
        <authorList>
            <person name="Melzer M.J."/>
            <person name="Sether D.M."/>
            <person name="Borth W.B."/>
            <person name="Bushe B."/>
            <person name="Nelson S.C."/>
            <person name="Shintaku M."/>
            <person name="Sewake K.T."/>
            <person name="Hu J.S."/>
        </authorList>
    </citation>
    <scope>NUCLEOTIDE SEQUENCE [LARGE SCALE GENOMIC DNA]</scope>
    <source>
        <strain evidence="8 9">PHA</strain>
    </source>
</reference>
<protein>
    <recommendedName>
        <fullName evidence="1 7">RNA-directed RNA polymerase</fullName>
        <ecNumber evidence="1 7">2.7.7.48</ecNumber>
    </recommendedName>
</protein>
<dbReference type="GO" id="GO:0006351">
    <property type="term" value="P:DNA-templated transcription"/>
    <property type="evidence" value="ECO:0007669"/>
    <property type="project" value="InterPro"/>
</dbReference>
<dbReference type="Pfam" id="PF02123">
    <property type="entry name" value="RdRP_4"/>
    <property type="match status" value="1"/>
</dbReference>
<dbReference type="Proteomes" id="UP000297152">
    <property type="component" value="Genome"/>
</dbReference>
<proteinExistence type="predicted"/>
<evidence type="ECO:0000256" key="1">
    <source>
        <dbReference type="ARBA" id="ARBA00012494"/>
    </source>
</evidence>
<evidence type="ECO:0000256" key="4">
    <source>
        <dbReference type="ARBA" id="ARBA00022695"/>
    </source>
</evidence>
<evidence type="ECO:0000313" key="8">
    <source>
        <dbReference type="EMBL" id="ACU11563.1"/>
    </source>
</evidence>
<dbReference type="KEGG" id="vg:40527382"/>
<evidence type="ECO:0000256" key="6">
    <source>
        <dbReference type="ARBA" id="ARBA00048744"/>
    </source>
</evidence>
<keyword evidence="9" id="KW-1185">Reference proteome</keyword>
<dbReference type="GO" id="GO:0003968">
    <property type="term" value="F:RNA-directed RNA polymerase activity"/>
    <property type="evidence" value="ECO:0007669"/>
    <property type="project" value="UniProtKB-KW"/>
</dbReference>